<keyword evidence="4" id="KW-1185">Reference proteome</keyword>
<dbReference type="Proteomes" id="UP000265520">
    <property type="component" value="Unassembled WGS sequence"/>
</dbReference>
<feature type="compositionally biased region" description="Polar residues" evidence="1">
    <location>
        <begin position="91"/>
        <end position="107"/>
    </location>
</feature>
<evidence type="ECO:0000313" key="3">
    <source>
        <dbReference type="EMBL" id="MCH91864.1"/>
    </source>
</evidence>
<gene>
    <name evidence="3" type="ORF">A2U01_0012795</name>
</gene>
<proteinExistence type="predicted"/>
<dbReference type="InterPro" id="IPR039537">
    <property type="entry name" value="Retrotran_Ty1/copia-like"/>
</dbReference>
<dbReference type="EMBL" id="LXQA010021335">
    <property type="protein sequence ID" value="MCH91864.1"/>
    <property type="molecule type" value="Genomic_DNA"/>
</dbReference>
<evidence type="ECO:0000256" key="1">
    <source>
        <dbReference type="SAM" id="MobiDB-lite"/>
    </source>
</evidence>
<feature type="compositionally biased region" description="Acidic residues" evidence="1">
    <location>
        <begin position="128"/>
        <end position="156"/>
    </location>
</feature>
<comment type="caution">
    <text evidence="3">The sequence shown here is derived from an EMBL/GenBank/DDBJ whole genome shotgun (WGS) entry which is preliminary data.</text>
</comment>
<sequence>SPTLSVKDVTPEEAWSGSKPTVHHFKIFGCLTFVHVPDAQRKKLDGKSIKCILLGVNEDSKAYRLYDPVNKKVIVSRDVIFEESKGWNWNESKQKQQVDAASTSNDESSSEELDVIHNDVETHNENVNEADSEEDSENSQEQDEINDEQESTDSDELPPKPKRRHGYLDDYVLGDEIDQEAQIHNLAVYSTSEDTVTYDDAVKFDVWRKAMDQEIESIEKKMILGS</sequence>
<evidence type="ECO:0000259" key="2">
    <source>
        <dbReference type="Pfam" id="PF25597"/>
    </source>
</evidence>
<organism evidence="3 4">
    <name type="scientific">Trifolium medium</name>
    <dbReference type="NCBI Taxonomy" id="97028"/>
    <lineage>
        <taxon>Eukaryota</taxon>
        <taxon>Viridiplantae</taxon>
        <taxon>Streptophyta</taxon>
        <taxon>Embryophyta</taxon>
        <taxon>Tracheophyta</taxon>
        <taxon>Spermatophyta</taxon>
        <taxon>Magnoliopsida</taxon>
        <taxon>eudicotyledons</taxon>
        <taxon>Gunneridae</taxon>
        <taxon>Pentapetalae</taxon>
        <taxon>rosids</taxon>
        <taxon>fabids</taxon>
        <taxon>Fabales</taxon>
        <taxon>Fabaceae</taxon>
        <taxon>Papilionoideae</taxon>
        <taxon>50 kb inversion clade</taxon>
        <taxon>NPAAA clade</taxon>
        <taxon>Hologalegina</taxon>
        <taxon>IRL clade</taxon>
        <taxon>Trifolieae</taxon>
        <taxon>Trifolium</taxon>
    </lineage>
</organism>
<dbReference type="Pfam" id="PF25597">
    <property type="entry name" value="SH3_retrovirus"/>
    <property type="match status" value="1"/>
</dbReference>
<dbReference type="AlphaFoldDB" id="A0A392N036"/>
<feature type="region of interest" description="Disordered" evidence="1">
    <location>
        <begin position="91"/>
        <end position="112"/>
    </location>
</feature>
<evidence type="ECO:0000313" key="4">
    <source>
        <dbReference type="Proteomes" id="UP000265520"/>
    </source>
</evidence>
<feature type="non-terminal residue" evidence="3">
    <location>
        <position position="1"/>
    </location>
</feature>
<name>A0A392N036_9FABA</name>
<dbReference type="InterPro" id="IPR057670">
    <property type="entry name" value="SH3_retrovirus"/>
</dbReference>
<accession>A0A392N036</accession>
<feature type="domain" description="Retroviral polymerase SH3-like" evidence="2">
    <location>
        <begin position="30"/>
        <end position="94"/>
    </location>
</feature>
<dbReference type="PANTHER" id="PTHR42648:SF18">
    <property type="entry name" value="RETROTRANSPOSON, UNCLASSIFIED-LIKE PROTEIN"/>
    <property type="match status" value="1"/>
</dbReference>
<protein>
    <submittedName>
        <fullName evidence="3">Retrovirus-related pol polyprotein from transposon tnt 1-94</fullName>
    </submittedName>
</protein>
<reference evidence="3 4" key="1">
    <citation type="journal article" date="2018" name="Front. Plant Sci.">
        <title>Red Clover (Trifolium pratense) and Zigzag Clover (T. medium) - A Picture of Genomic Similarities and Differences.</title>
        <authorList>
            <person name="Dluhosova J."/>
            <person name="Istvanek J."/>
            <person name="Nedelnik J."/>
            <person name="Repkova J."/>
        </authorList>
    </citation>
    <scope>NUCLEOTIDE SEQUENCE [LARGE SCALE GENOMIC DNA]</scope>
    <source>
        <strain evidence="4">cv. 10/8</strain>
        <tissue evidence="3">Leaf</tissue>
    </source>
</reference>
<dbReference type="PANTHER" id="PTHR42648">
    <property type="entry name" value="TRANSPOSASE, PUTATIVE-RELATED"/>
    <property type="match status" value="1"/>
</dbReference>
<feature type="region of interest" description="Disordered" evidence="1">
    <location>
        <begin position="126"/>
        <end position="167"/>
    </location>
</feature>